<feature type="domain" description="Chitin-binding type-2" evidence="11">
    <location>
        <begin position="608"/>
        <end position="665"/>
    </location>
</feature>
<evidence type="ECO:0000256" key="6">
    <source>
        <dbReference type="ARBA" id="ARBA00022801"/>
    </source>
</evidence>
<evidence type="ECO:0000256" key="10">
    <source>
        <dbReference type="SAM" id="MobiDB-lite"/>
    </source>
</evidence>
<dbReference type="GO" id="GO:1901135">
    <property type="term" value="P:carbohydrate derivative metabolic process"/>
    <property type="evidence" value="ECO:0007669"/>
    <property type="project" value="UniProtKB-ARBA"/>
</dbReference>
<dbReference type="InterPro" id="IPR001579">
    <property type="entry name" value="Glyco_hydro_18_chit_AS"/>
</dbReference>
<sequence length="1397" mass="152266">MSGNVNRTRRRAAASSRLVLASGLLAIAAANASSLRGVPLRAPDSDEAHGHLSYPMGDTDGGGDVRRRLKTVQNYCGETWGDANGSCSVPCPTGEAHRCPSGQQCFADLTSCPPMEVAEKLPDQPSSLSQNFIEINNNGGSAGGSTYGYGHFPFQKDAPVPSYCPPTTNTVNVGYYQSWAKYRDPSCHPQRANQIDVDAFGYTHLIYSFAGISAGGELIPYNGIMEEVKLYDEFNTLKISHDVKTLIAVGGWNLDQSLFGKVASSHGRRTKFAESVVEFLRKYNFDGLDLDWEYPVTRQGKPEDYENYPLLVKAIKDAFEASGRDYLLTMAIPINPEKLDKGFNMASLSRSVDWFHLMSYDIYGSWGDVAGSNTDLRYIMETVEKSILSRGVSGEQLVLGLASYGRSMVLRDPTCATAGCPIAGAGMQGCSGEAGFSPLFELMEKHVRTGNYDSLLLNPTTGSMEMVLQGNIFVSLDVVDTFEMKRDYYLSECFLGQMWWAVDMIKDPVFGAAPQPAVPGPVSTPDRSPAAPSPAVASGQNAPGVNNDDKYCEGNDGPGLVAIEDCKGFVFCQGDRMDGTVTMCSPGLVFDANMEVCNWPSKTNVCGYEFCPDKMTGHVPFEECTKFYYCKHGKIDGDIDSCPDGTLFDVGSGICNWASEVECLTSRPTSRPTTPMPVTPRPSFATVTPPAVESKPADPTPRPTYAVVGGGNVETTTAASSANIAFASVEEEASLESHSSELRFSPSDDAYVQESLPYENYNDRFIVVDENRRYDGLVRFYVQGIEDRQVNYVKLRLFAYNGSRFGGNFYKSNANWHEDTVTWDTVPSILNSRPLATVKTVLVDDWIEVDVTGLLDRDGPVSIRITSSDPDNVMYSSKENPDGNAPQLIVGVEPNDVDAQSTVMNTFKIGPTDDAYVMKTNPDDSFGDDTILEVDMSNGFKKTYLRFDFSRVHIASLEKAILRLYGMKDSSSGGTFLTVSNSQWDEKSITFANSPPPDGQFLGTLGQIKQGNWYEIDITNAVTSKSPLTICILGIHVDSVSYASKESDHSPEVLLTLSEMMPILSRGGHVTELVATDDATIVLKAPDMNLGDEETLIADLDDGMHNFLIKFDASDIPRGLVKNAKLLVYALNEEPAFGGTFVEVKNNAWSEQSVTWNNAPSSDGMVLGSLMEAEHGSWHELDVTNAVVGGSEVSFRVSSPHYLSAVYASRSSNHPPKLVVQYSPPDPIPDGFEVFGASDATSILMDKSTRNFGRDKALRLDGHGGVYNSLLRFDLTSVEKGTVQEAILRLYAIDGSPSGGTLVVTSNTNWEQNRVSWFTAPRADGEVIVTLGPVTPYRWYQIDLSKIISELGGGPLSIRLTPSHGNRCAYASNLDPHGNKPQLLIKSDMFAGIQRLL</sequence>
<dbReference type="InterPro" id="IPR001223">
    <property type="entry name" value="Glyco_hydro18_cat"/>
</dbReference>
<evidence type="ECO:0000256" key="4">
    <source>
        <dbReference type="ARBA" id="ARBA00022669"/>
    </source>
</evidence>
<feature type="region of interest" description="Disordered" evidence="10">
    <location>
        <begin position="516"/>
        <end position="549"/>
    </location>
</feature>
<comment type="similarity">
    <text evidence="2">Belongs to the glycosyl hydrolase 18 family. Chitinase class II subfamily.</text>
</comment>
<dbReference type="Proteomes" id="UP000266841">
    <property type="component" value="Unassembled WGS sequence"/>
</dbReference>
<dbReference type="PROSITE" id="PS01095">
    <property type="entry name" value="GH18_1"/>
    <property type="match status" value="1"/>
</dbReference>
<evidence type="ECO:0000256" key="2">
    <source>
        <dbReference type="ARBA" id="ARBA00009121"/>
    </source>
</evidence>
<dbReference type="SUPFAM" id="SSF51445">
    <property type="entry name" value="(Trans)glycosidases"/>
    <property type="match status" value="1"/>
</dbReference>
<dbReference type="InterPro" id="IPR017853">
    <property type="entry name" value="GH"/>
</dbReference>
<keyword evidence="6 9" id="KW-0378">Hydrolase</keyword>
<dbReference type="GO" id="GO:0004553">
    <property type="term" value="F:hydrolase activity, hydrolyzing O-glycosyl compounds"/>
    <property type="evidence" value="ECO:0007669"/>
    <property type="project" value="InterPro"/>
</dbReference>
<dbReference type="PROSITE" id="PS51910">
    <property type="entry name" value="GH18_2"/>
    <property type="match status" value="1"/>
</dbReference>
<dbReference type="GO" id="GO:0008061">
    <property type="term" value="F:chitin binding"/>
    <property type="evidence" value="ECO:0007669"/>
    <property type="project" value="UniProtKB-KW"/>
</dbReference>
<dbReference type="PANTHER" id="PTHR11177">
    <property type="entry name" value="CHITINASE"/>
    <property type="match status" value="1"/>
</dbReference>
<keyword evidence="8 9" id="KW-0326">Glycosidase</keyword>
<evidence type="ECO:0000259" key="12">
    <source>
        <dbReference type="PROSITE" id="PS51910"/>
    </source>
</evidence>
<keyword evidence="5" id="KW-0732">Signal</keyword>
<protein>
    <recommendedName>
        <fullName evidence="15">Chitinase</fullName>
    </recommendedName>
</protein>
<dbReference type="InterPro" id="IPR036508">
    <property type="entry name" value="Chitin-bd_dom_sf"/>
</dbReference>
<evidence type="ECO:0000256" key="7">
    <source>
        <dbReference type="ARBA" id="ARBA00023157"/>
    </source>
</evidence>
<dbReference type="InterPro" id="IPR029070">
    <property type="entry name" value="Chitinase_insertion_sf"/>
</dbReference>
<evidence type="ECO:0000256" key="3">
    <source>
        <dbReference type="ARBA" id="ARBA00022525"/>
    </source>
</evidence>
<evidence type="ECO:0000256" key="9">
    <source>
        <dbReference type="RuleBase" id="RU000489"/>
    </source>
</evidence>
<dbReference type="InterPro" id="IPR055372">
    <property type="entry name" value="CBM96"/>
</dbReference>
<evidence type="ECO:0000256" key="5">
    <source>
        <dbReference type="ARBA" id="ARBA00022729"/>
    </source>
</evidence>
<dbReference type="NCBIfam" id="NF033679">
    <property type="entry name" value="DNRLRE_dom"/>
    <property type="match status" value="4"/>
</dbReference>
<evidence type="ECO:0000256" key="8">
    <source>
        <dbReference type="ARBA" id="ARBA00023295"/>
    </source>
</evidence>
<keyword evidence="7" id="KW-1015">Disulfide bond</keyword>
<reference evidence="13 14" key="1">
    <citation type="journal article" date="2012" name="Genome Biol.">
        <title>Genome and low-iron response of an oceanic diatom adapted to chronic iron limitation.</title>
        <authorList>
            <person name="Lommer M."/>
            <person name="Specht M."/>
            <person name="Roy A.S."/>
            <person name="Kraemer L."/>
            <person name="Andreson R."/>
            <person name="Gutowska M.A."/>
            <person name="Wolf J."/>
            <person name="Bergner S.V."/>
            <person name="Schilhabel M.B."/>
            <person name="Klostermeier U.C."/>
            <person name="Beiko R.G."/>
            <person name="Rosenstiel P."/>
            <person name="Hippler M."/>
            <person name="Laroche J."/>
        </authorList>
    </citation>
    <scope>NUCLEOTIDE SEQUENCE [LARGE SCALE GENOMIC DNA]</scope>
    <source>
        <strain evidence="13 14">CCMP1005</strain>
    </source>
</reference>
<keyword evidence="14" id="KW-1185">Reference proteome</keyword>
<dbReference type="EMBL" id="AGNL01048749">
    <property type="protein sequence ID" value="EJK45129.1"/>
    <property type="molecule type" value="Genomic_DNA"/>
</dbReference>
<feature type="domain" description="GH18" evidence="12">
    <location>
        <begin position="170"/>
        <end position="516"/>
    </location>
</feature>
<evidence type="ECO:0008006" key="15">
    <source>
        <dbReference type="Google" id="ProtNLM"/>
    </source>
</evidence>
<dbReference type="Gene3D" id="2.170.140.10">
    <property type="entry name" value="Chitin binding domain"/>
    <property type="match status" value="2"/>
</dbReference>
<comment type="subcellular location">
    <subcellularLocation>
        <location evidence="1">Secreted</location>
    </subcellularLocation>
</comment>
<name>K0R240_THAOC</name>
<dbReference type="OrthoDB" id="76388at2759"/>
<feature type="compositionally biased region" description="Low complexity" evidence="10">
    <location>
        <begin position="516"/>
        <end position="538"/>
    </location>
</feature>
<dbReference type="Pfam" id="PF01607">
    <property type="entry name" value="CBM_14"/>
    <property type="match status" value="2"/>
</dbReference>
<dbReference type="InterPro" id="IPR002557">
    <property type="entry name" value="Chitin-bd_dom"/>
</dbReference>
<comment type="caution">
    <text evidence="13">The sequence shown here is derived from an EMBL/GenBank/DDBJ whole genome shotgun (WGS) entry which is preliminary data.</text>
</comment>
<dbReference type="GO" id="GO:0005975">
    <property type="term" value="P:carbohydrate metabolic process"/>
    <property type="evidence" value="ECO:0007669"/>
    <property type="project" value="InterPro"/>
</dbReference>
<evidence type="ECO:0000313" key="14">
    <source>
        <dbReference type="Proteomes" id="UP000266841"/>
    </source>
</evidence>
<dbReference type="InterPro" id="IPR011583">
    <property type="entry name" value="Chitinase_II/V-like_cat"/>
</dbReference>
<dbReference type="GO" id="GO:0005576">
    <property type="term" value="C:extracellular region"/>
    <property type="evidence" value="ECO:0007669"/>
    <property type="project" value="UniProtKB-SubCell"/>
</dbReference>
<evidence type="ECO:0000256" key="1">
    <source>
        <dbReference type="ARBA" id="ARBA00004613"/>
    </source>
</evidence>
<dbReference type="Pfam" id="PF24517">
    <property type="entry name" value="CBM96"/>
    <property type="match status" value="4"/>
</dbReference>
<feature type="domain" description="Chitin-binding type-2" evidence="11">
    <location>
        <begin position="549"/>
        <end position="606"/>
    </location>
</feature>
<dbReference type="Pfam" id="PF00704">
    <property type="entry name" value="Glyco_hydro_18"/>
    <property type="match status" value="1"/>
</dbReference>
<evidence type="ECO:0000259" key="11">
    <source>
        <dbReference type="PROSITE" id="PS50940"/>
    </source>
</evidence>
<keyword evidence="4" id="KW-0147">Chitin-binding</keyword>
<dbReference type="PROSITE" id="PS50940">
    <property type="entry name" value="CHIT_BIND_II"/>
    <property type="match status" value="2"/>
</dbReference>
<dbReference type="SUPFAM" id="SSF57625">
    <property type="entry name" value="Invertebrate chitin-binding proteins"/>
    <property type="match status" value="2"/>
</dbReference>
<dbReference type="InterPro" id="IPR050314">
    <property type="entry name" value="Glycosyl_Hydrlase_18"/>
</dbReference>
<accession>K0R240</accession>
<feature type="region of interest" description="Disordered" evidence="10">
    <location>
        <begin position="666"/>
        <end position="702"/>
    </location>
</feature>
<organism evidence="13 14">
    <name type="scientific">Thalassiosira oceanica</name>
    <name type="common">Marine diatom</name>
    <dbReference type="NCBI Taxonomy" id="159749"/>
    <lineage>
        <taxon>Eukaryota</taxon>
        <taxon>Sar</taxon>
        <taxon>Stramenopiles</taxon>
        <taxon>Ochrophyta</taxon>
        <taxon>Bacillariophyta</taxon>
        <taxon>Coscinodiscophyceae</taxon>
        <taxon>Thalassiosirophycidae</taxon>
        <taxon>Thalassiosirales</taxon>
        <taxon>Thalassiosiraceae</taxon>
        <taxon>Thalassiosira</taxon>
    </lineage>
</organism>
<dbReference type="eggNOG" id="KOG2806">
    <property type="taxonomic scope" value="Eukaryota"/>
</dbReference>
<dbReference type="SMART" id="SM00494">
    <property type="entry name" value="ChtBD2"/>
    <property type="match status" value="2"/>
</dbReference>
<dbReference type="Gene3D" id="3.20.20.80">
    <property type="entry name" value="Glycosidases"/>
    <property type="match status" value="1"/>
</dbReference>
<evidence type="ECO:0000313" key="13">
    <source>
        <dbReference type="EMBL" id="EJK45129.1"/>
    </source>
</evidence>
<dbReference type="SMART" id="SM00636">
    <property type="entry name" value="Glyco_18"/>
    <property type="match status" value="1"/>
</dbReference>
<keyword evidence="3" id="KW-0964">Secreted</keyword>
<dbReference type="Gene3D" id="3.10.50.10">
    <property type="match status" value="1"/>
</dbReference>
<dbReference type="PANTHER" id="PTHR11177:SF333">
    <property type="entry name" value="CHITINASE"/>
    <property type="match status" value="1"/>
</dbReference>
<proteinExistence type="inferred from homology"/>
<gene>
    <name evidence="13" type="ORF">THAOC_36274</name>
</gene>